<name>A0A1B7P6K8_9EURO</name>
<dbReference type="Proteomes" id="UP000091918">
    <property type="component" value="Unassembled WGS sequence"/>
</dbReference>
<sequence>MANEKHIHFFDITSNLPIPSKSWSPNTLRTRLVLNFKKIPYSQSFISYPDIAPLLKSLSVLPLLGGNFPYTLPAIAHHHHHHPAPTPSNPNSVINDSWPIALYLETTFPTPEYPTIFPSAGSYALALAVGKLVNALGPATRQILLPKIPAILDERGAEYFRQTRAEMFGKPLEEMEGEELEKAWASVEADLKVVAGMLRGNPCEEEGREGEGERKGPFFEGKEAGYADFIFAGYLVWYERGHRDSWERVVSVGDGEIRRFWDACLPWIDGQGEEKEYMYF</sequence>
<reference evidence="3 4" key="1">
    <citation type="submission" date="2015-07" db="EMBL/GenBank/DDBJ databases">
        <title>Emmonsia species relationships and genome sequence.</title>
        <authorList>
            <person name="Cuomo C.A."/>
            <person name="Schwartz I.S."/>
            <person name="Kenyon C."/>
            <person name="de Hoog G.S."/>
            <person name="Govender N.P."/>
            <person name="Botha A."/>
            <person name="Moreno L."/>
            <person name="de Vries M."/>
            <person name="Munoz J.F."/>
            <person name="Stielow J.B."/>
        </authorList>
    </citation>
    <scope>NUCLEOTIDE SEQUENCE [LARGE SCALE GENOMIC DNA]</scope>
    <source>
        <strain evidence="3 4">CBS 136260</strain>
    </source>
</reference>
<evidence type="ECO:0000259" key="1">
    <source>
        <dbReference type="Pfam" id="PF13409"/>
    </source>
</evidence>
<feature type="domain" description="GST N-terminal" evidence="1">
    <location>
        <begin position="23"/>
        <end position="106"/>
    </location>
</feature>
<protein>
    <submittedName>
        <fullName evidence="3">Uncharacterized protein</fullName>
    </submittedName>
</protein>
<gene>
    <name evidence="3" type="ORF">ACJ72_00974</name>
</gene>
<feature type="domain" description="Glutathione S-transferase UstS-like C-terminal" evidence="2">
    <location>
        <begin position="133"/>
        <end position="267"/>
    </location>
</feature>
<dbReference type="Pfam" id="PF13409">
    <property type="entry name" value="GST_N_2"/>
    <property type="match status" value="1"/>
</dbReference>
<dbReference type="InterPro" id="IPR054416">
    <property type="entry name" value="GST_UstS-like_C"/>
</dbReference>
<dbReference type="SUPFAM" id="SSF52833">
    <property type="entry name" value="Thioredoxin-like"/>
    <property type="match status" value="1"/>
</dbReference>
<evidence type="ECO:0000313" key="3">
    <source>
        <dbReference type="EMBL" id="OAX84660.1"/>
    </source>
</evidence>
<dbReference type="STRING" id="1658172.A0A1B7P6K8"/>
<evidence type="ECO:0000259" key="2">
    <source>
        <dbReference type="Pfam" id="PF22041"/>
    </source>
</evidence>
<keyword evidence="4" id="KW-1185">Reference proteome</keyword>
<dbReference type="InterPro" id="IPR036249">
    <property type="entry name" value="Thioredoxin-like_sf"/>
</dbReference>
<dbReference type="Gene3D" id="1.20.1050.10">
    <property type="match status" value="1"/>
</dbReference>
<dbReference type="Pfam" id="PF22041">
    <property type="entry name" value="GST_C_7"/>
    <property type="match status" value="1"/>
</dbReference>
<accession>A0A1B7P6K8</accession>
<dbReference type="InterPro" id="IPR004045">
    <property type="entry name" value="Glutathione_S-Trfase_N"/>
</dbReference>
<evidence type="ECO:0000313" key="4">
    <source>
        <dbReference type="Proteomes" id="UP000091918"/>
    </source>
</evidence>
<comment type="caution">
    <text evidence="3">The sequence shown here is derived from an EMBL/GenBank/DDBJ whole genome shotgun (WGS) entry which is preliminary data.</text>
</comment>
<proteinExistence type="predicted"/>
<dbReference type="OrthoDB" id="4951845at2759"/>
<dbReference type="EMBL" id="LGUA01000059">
    <property type="protein sequence ID" value="OAX84660.1"/>
    <property type="molecule type" value="Genomic_DNA"/>
</dbReference>
<dbReference type="Gene3D" id="3.40.30.10">
    <property type="entry name" value="Glutaredoxin"/>
    <property type="match status" value="1"/>
</dbReference>
<dbReference type="AlphaFoldDB" id="A0A1B7P6K8"/>
<organism evidence="3 4">
    <name type="scientific">Emergomyces africanus</name>
    <dbReference type="NCBI Taxonomy" id="1955775"/>
    <lineage>
        <taxon>Eukaryota</taxon>
        <taxon>Fungi</taxon>
        <taxon>Dikarya</taxon>
        <taxon>Ascomycota</taxon>
        <taxon>Pezizomycotina</taxon>
        <taxon>Eurotiomycetes</taxon>
        <taxon>Eurotiomycetidae</taxon>
        <taxon>Onygenales</taxon>
        <taxon>Ajellomycetaceae</taxon>
        <taxon>Emergomyces</taxon>
    </lineage>
</organism>